<name>A0ABD0P651_CIRMR</name>
<organism evidence="4 5">
    <name type="scientific">Cirrhinus mrigala</name>
    <name type="common">Mrigala</name>
    <dbReference type="NCBI Taxonomy" id="683832"/>
    <lineage>
        <taxon>Eukaryota</taxon>
        <taxon>Metazoa</taxon>
        <taxon>Chordata</taxon>
        <taxon>Craniata</taxon>
        <taxon>Vertebrata</taxon>
        <taxon>Euteleostomi</taxon>
        <taxon>Actinopterygii</taxon>
        <taxon>Neopterygii</taxon>
        <taxon>Teleostei</taxon>
        <taxon>Ostariophysi</taxon>
        <taxon>Cypriniformes</taxon>
        <taxon>Cyprinidae</taxon>
        <taxon>Labeoninae</taxon>
        <taxon>Labeonini</taxon>
        <taxon>Cirrhinus</taxon>
    </lineage>
</organism>
<proteinExistence type="predicted"/>
<dbReference type="AlphaFoldDB" id="A0ABD0P651"/>
<feature type="domain" description="Liprin-alpha CC2" evidence="3">
    <location>
        <begin position="16"/>
        <end position="75"/>
    </location>
</feature>
<gene>
    <name evidence="4" type="ORF">M9458_036793</name>
</gene>
<evidence type="ECO:0000256" key="2">
    <source>
        <dbReference type="SAM" id="MobiDB-lite"/>
    </source>
</evidence>
<feature type="region of interest" description="Disordered" evidence="2">
    <location>
        <begin position="1"/>
        <end position="21"/>
    </location>
</feature>
<evidence type="ECO:0000256" key="1">
    <source>
        <dbReference type="SAM" id="Coils"/>
    </source>
</evidence>
<feature type="non-terminal residue" evidence="4">
    <location>
        <position position="75"/>
    </location>
</feature>
<evidence type="ECO:0000313" key="4">
    <source>
        <dbReference type="EMBL" id="KAL0168571.1"/>
    </source>
</evidence>
<evidence type="ECO:0000313" key="5">
    <source>
        <dbReference type="Proteomes" id="UP001529510"/>
    </source>
</evidence>
<feature type="non-terminal residue" evidence="4">
    <location>
        <position position="1"/>
    </location>
</feature>
<keyword evidence="1" id="KW-0175">Coiled coil</keyword>
<accession>A0ABD0P651</accession>
<dbReference type="Proteomes" id="UP001529510">
    <property type="component" value="Unassembled WGS sequence"/>
</dbReference>
<reference evidence="4 5" key="1">
    <citation type="submission" date="2024-05" db="EMBL/GenBank/DDBJ databases">
        <title>Genome sequencing and assembly of Indian major carp, Cirrhinus mrigala (Hamilton, 1822).</title>
        <authorList>
            <person name="Mohindra V."/>
            <person name="Chowdhury L.M."/>
            <person name="Lal K."/>
            <person name="Jena J.K."/>
        </authorList>
    </citation>
    <scope>NUCLEOTIDE SEQUENCE [LARGE SCALE GENOMIC DNA]</scope>
    <source>
        <strain evidence="4">CM1030</strain>
        <tissue evidence="4">Blood</tissue>
    </source>
</reference>
<dbReference type="InterPro" id="IPR057892">
    <property type="entry name" value="LIP-1_CC2"/>
</dbReference>
<dbReference type="Pfam" id="PF25526">
    <property type="entry name" value="LIP-1"/>
    <property type="match status" value="1"/>
</dbReference>
<feature type="coiled-coil region" evidence="1">
    <location>
        <begin position="24"/>
        <end position="65"/>
    </location>
</feature>
<dbReference type="Gene3D" id="1.20.5.340">
    <property type="match status" value="1"/>
</dbReference>
<dbReference type="EMBL" id="JAMKFB020000018">
    <property type="protein sequence ID" value="KAL0168571.1"/>
    <property type="molecule type" value="Genomic_DNA"/>
</dbReference>
<keyword evidence="5" id="KW-1185">Reference proteome</keyword>
<sequence length="75" mass="8632">QRLSDDSMGAEEDCGKDGELQEAMDRQSKELLHLKERVASLSSRVTELEEDLDTARKDLIKSEDINSRLQRDLRE</sequence>
<comment type="caution">
    <text evidence="4">The sequence shown here is derived from an EMBL/GenBank/DDBJ whole genome shotgun (WGS) entry which is preliminary data.</text>
</comment>
<evidence type="ECO:0000259" key="3">
    <source>
        <dbReference type="Pfam" id="PF25526"/>
    </source>
</evidence>
<protein>
    <recommendedName>
        <fullName evidence="3">Liprin-alpha CC2 domain-containing protein</fullName>
    </recommendedName>
</protein>